<evidence type="ECO:0000313" key="3">
    <source>
        <dbReference type="Proteomes" id="UP001209540"/>
    </source>
</evidence>
<dbReference type="Proteomes" id="UP001209540">
    <property type="component" value="Unassembled WGS sequence"/>
</dbReference>
<evidence type="ECO:0000313" key="2">
    <source>
        <dbReference type="EMBL" id="KAI9260675.1"/>
    </source>
</evidence>
<comment type="caution">
    <text evidence="2">The sequence shown here is derived from an EMBL/GenBank/DDBJ whole genome shotgun (WGS) entry which is preliminary data.</text>
</comment>
<dbReference type="AlphaFoldDB" id="A0AAD5PD18"/>
<dbReference type="InterPro" id="IPR001810">
    <property type="entry name" value="F-box_dom"/>
</dbReference>
<proteinExistence type="predicted"/>
<dbReference type="EMBL" id="JAIXMP010000016">
    <property type="protein sequence ID" value="KAI9260675.1"/>
    <property type="molecule type" value="Genomic_DNA"/>
</dbReference>
<name>A0AAD5PD18_9FUNG</name>
<gene>
    <name evidence="2" type="ORF">BDA99DRAFT_512829</name>
</gene>
<dbReference type="CDD" id="cd09917">
    <property type="entry name" value="F-box_SF"/>
    <property type="match status" value="1"/>
</dbReference>
<feature type="domain" description="F-box" evidence="1">
    <location>
        <begin position="199"/>
        <end position="246"/>
    </location>
</feature>
<dbReference type="Gene3D" id="1.20.1280.50">
    <property type="match status" value="1"/>
</dbReference>
<dbReference type="PROSITE" id="PS50181">
    <property type="entry name" value="FBOX"/>
    <property type="match status" value="1"/>
</dbReference>
<dbReference type="InterPro" id="IPR036047">
    <property type="entry name" value="F-box-like_dom_sf"/>
</dbReference>
<organism evidence="2 3">
    <name type="scientific">Phascolomyces articulosus</name>
    <dbReference type="NCBI Taxonomy" id="60185"/>
    <lineage>
        <taxon>Eukaryota</taxon>
        <taxon>Fungi</taxon>
        <taxon>Fungi incertae sedis</taxon>
        <taxon>Mucoromycota</taxon>
        <taxon>Mucoromycotina</taxon>
        <taxon>Mucoromycetes</taxon>
        <taxon>Mucorales</taxon>
        <taxon>Lichtheimiaceae</taxon>
        <taxon>Phascolomyces</taxon>
    </lineage>
</organism>
<evidence type="ECO:0000259" key="1">
    <source>
        <dbReference type="PROSITE" id="PS50181"/>
    </source>
</evidence>
<accession>A0AAD5PD18</accession>
<dbReference type="Pfam" id="PF00646">
    <property type="entry name" value="F-box"/>
    <property type="match status" value="1"/>
</dbReference>
<protein>
    <recommendedName>
        <fullName evidence="1">F-box domain-containing protein</fullName>
    </recommendedName>
</protein>
<reference evidence="2" key="2">
    <citation type="submission" date="2023-02" db="EMBL/GenBank/DDBJ databases">
        <authorList>
            <consortium name="DOE Joint Genome Institute"/>
            <person name="Mondo S.J."/>
            <person name="Chang Y."/>
            <person name="Wang Y."/>
            <person name="Ahrendt S."/>
            <person name="Andreopoulos W."/>
            <person name="Barry K."/>
            <person name="Beard J."/>
            <person name="Benny G.L."/>
            <person name="Blankenship S."/>
            <person name="Bonito G."/>
            <person name="Cuomo C."/>
            <person name="Desiro A."/>
            <person name="Gervers K.A."/>
            <person name="Hundley H."/>
            <person name="Kuo A."/>
            <person name="LaButti K."/>
            <person name="Lang B.F."/>
            <person name="Lipzen A."/>
            <person name="O'Donnell K."/>
            <person name="Pangilinan J."/>
            <person name="Reynolds N."/>
            <person name="Sandor L."/>
            <person name="Smith M.W."/>
            <person name="Tsang A."/>
            <person name="Grigoriev I.V."/>
            <person name="Stajich J.E."/>
            <person name="Spatafora J.W."/>
        </authorList>
    </citation>
    <scope>NUCLEOTIDE SEQUENCE</scope>
    <source>
        <strain evidence="2">RSA 2281</strain>
    </source>
</reference>
<dbReference type="SMART" id="SM00256">
    <property type="entry name" value="FBOX"/>
    <property type="match status" value="1"/>
</dbReference>
<keyword evidence="3" id="KW-1185">Reference proteome</keyword>
<dbReference type="SUPFAM" id="SSF81383">
    <property type="entry name" value="F-box domain"/>
    <property type="match status" value="1"/>
</dbReference>
<reference evidence="2" key="1">
    <citation type="journal article" date="2022" name="IScience">
        <title>Evolution of zygomycete secretomes and the origins of terrestrial fungal ecologies.</title>
        <authorList>
            <person name="Chang Y."/>
            <person name="Wang Y."/>
            <person name="Mondo S."/>
            <person name="Ahrendt S."/>
            <person name="Andreopoulos W."/>
            <person name="Barry K."/>
            <person name="Beard J."/>
            <person name="Benny G.L."/>
            <person name="Blankenship S."/>
            <person name="Bonito G."/>
            <person name="Cuomo C."/>
            <person name="Desiro A."/>
            <person name="Gervers K.A."/>
            <person name="Hundley H."/>
            <person name="Kuo A."/>
            <person name="LaButti K."/>
            <person name="Lang B.F."/>
            <person name="Lipzen A."/>
            <person name="O'Donnell K."/>
            <person name="Pangilinan J."/>
            <person name="Reynolds N."/>
            <person name="Sandor L."/>
            <person name="Smith M.E."/>
            <person name="Tsang A."/>
            <person name="Grigoriev I.V."/>
            <person name="Stajich J.E."/>
            <person name="Spatafora J.W."/>
        </authorList>
    </citation>
    <scope>NUCLEOTIDE SEQUENCE</scope>
    <source>
        <strain evidence="2">RSA 2281</strain>
    </source>
</reference>
<sequence length="313" mass="36066">MIVPPSRISFPGPPAAFVLFHYHFSPPFLSGLDRMSLRHASSIHNSDFNDQDSAIPYQLILNSTKWDFSNDAKTIQCALDVDKNDVAIKQATLTINDLEMTIANILKIKAIACAKKEQYDKEFQDKTIFMNKVVSVHHDPEEYLLDGRRYAEQGLQKQAIQMFNKGLELQRLAEKEDPHCYYELTSERNQAQTRLDSRIDFFARFPYDIVCRVIDFIPLETIVQCSRVSSLWRTLILDCPNPWRHIDTHILTKSGISLPFKFLPLISHHVESLVLPQNGQGILCMSAIRTINLPKFRSLYIKDAGKKRLNRME</sequence>